<reference evidence="6 7" key="1">
    <citation type="submission" date="2024-02" db="EMBL/GenBank/DDBJ databases">
        <title>Chromosome-scale genome assembly of the rough periwinkle Littorina saxatilis.</title>
        <authorList>
            <person name="De Jode A."/>
            <person name="Faria R."/>
            <person name="Formenti G."/>
            <person name="Sims Y."/>
            <person name="Smith T.P."/>
            <person name="Tracey A."/>
            <person name="Wood J.M.D."/>
            <person name="Zagrodzka Z.B."/>
            <person name="Johannesson K."/>
            <person name="Butlin R.K."/>
            <person name="Leder E.H."/>
        </authorList>
    </citation>
    <scope>NUCLEOTIDE SEQUENCE [LARGE SCALE GENOMIC DNA]</scope>
    <source>
        <strain evidence="6">Snail1</strain>
        <tissue evidence="6">Muscle</tissue>
    </source>
</reference>
<dbReference type="Proteomes" id="UP001374579">
    <property type="component" value="Unassembled WGS sequence"/>
</dbReference>
<feature type="compositionally biased region" description="Polar residues" evidence="4">
    <location>
        <begin position="1"/>
        <end position="13"/>
    </location>
</feature>
<dbReference type="InterPro" id="IPR013083">
    <property type="entry name" value="Znf_RING/FYVE/PHD"/>
</dbReference>
<comment type="caution">
    <text evidence="6">The sequence shown here is derived from an EMBL/GenBank/DDBJ whole genome shotgun (WGS) entry which is preliminary data.</text>
</comment>
<dbReference type="SUPFAM" id="SSF57850">
    <property type="entry name" value="RING/U-box"/>
    <property type="match status" value="1"/>
</dbReference>
<organism evidence="6 7">
    <name type="scientific">Littorina saxatilis</name>
    <dbReference type="NCBI Taxonomy" id="31220"/>
    <lineage>
        <taxon>Eukaryota</taxon>
        <taxon>Metazoa</taxon>
        <taxon>Spiralia</taxon>
        <taxon>Lophotrochozoa</taxon>
        <taxon>Mollusca</taxon>
        <taxon>Gastropoda</taxon>
        <taxon>Caenogastropoda</taxon>
        <taxon>Littorinimorpha</taxon>
        <taxon>Littorinoidea</taxon>
        <taxon>Littorinidae</taxon>
        <taxon>Littorina</taxon>
    </lineage>
</organism>
<dbReference type="PROSITE" id="PS50089">
    <property type="entry name" value="ZF_RING_2"/>
    <property type="match status" value="1"/>
</dbReference>
<evidence type="ECO:0000256" key="3">
    <source>
        <dbReference type="PROSITE-ProRule" id="PRU00175"/>
    </source>
</evidence>
<sequence>MSCESRTAETGQNRDAAENRENLVRQRNASRPPLNTDPGQPDTSHAVSATECQGKQPSEDQTTRGRDKTENASTGGSGSRGIRGKRNNGFDSDGKVPDVSVNRVRVSDVGQTCGLNAGQCSGDGRGSNGLQLDEKVDSIEDRHDSTAFSRQDKQTNDEREDINDRDKMTNTEQPTGASDLKESVAKALTSKKSTQVAGTMGNTCNNGSGAAGIREGTHGIEQGAHSVKTSSRKIKGPTTLSSTTSRPAHLTYDDDSNEESQHCHRTTDQRFAGRVLREHGGIAANMNLPESDLVHEPPAFINRSYQPNEALNRDGRNEEPQGFCQQTKHEWMHEEEDKRNIPPRNINEPCYQQRFFPPDEAYGKNSNHTQQEGHHESATQEAVVVQVPTQLQTHQRHAEDVAELPLSVQCEDSYAGCLPETNNDHDIEVFSRQNYTRLQQRAPAATLTFRREQVCLVDQDTNESGLLSVFADLEAENERLMGRFSCLLCRENEFDVVLMPCEHVLCFRCSFGIDLCTICSRQITGKYRVQFSL</sequence>
<feature type="compositionally biased region" description="Basic and acidic residues" evidence="4">
    <location>
        <begin position="132"/>
        <end position="169"/>
    </location>
</feature>
<keyword evidence="7" id="KW-1185">Reference proteome</keyword>
<feature type="compositionally biased region" description="Basic and acidic residues" evidence="4">
    <location>
        <begin position="57"/>
        <end position="70"/>
    </location>
</feature>
<evidence type="ECO:0000313" key="6">
    <source>
        <dbReference type="EMBL" id="KAK7108272.1"/>
    </source>
</evidence>
<dbReference type="AlphaFoldDB" id="A0AAN9GH54"/>
<dbReference type="Pfam" id="PF13920">
    <property type="entry name" value="zf-C3HC4_3"/>
    <property type="match status" value="1"/>
</dbReference>
<feature type="compositionally biased region" description="Polar residues" evidence="4">
    <location>
        <begin position="190"/>
        <end position="208"/>
    </location>
</feature>
<name>A0AAN9GH54_9CAEN</name>
<feature type="compositionally biased region" description="Polar residues" evidence="4">
    <location>
        <begin position="37"/>
        <end position="56"/>
    </location>
</feature>
<evidence type="ECO:0000256" key="2">
    <source>
        <dbReference type="ARBA" id="ARBA00022833"/>
    </source>
</evidence>
<feature type="compositionally biased region" description="Low complexity" evidence="4">
    <location>
        <begin position="97"/>
        <end position="109"/>
    </location>
</feature>
<keyword evidence="2" id="KW-0862">Zinc</keyword>
<keyword evidence="1 3" id="KW-0863">Zinc-finger</keyword>
<feature type="compositionally biased region" description="Basic and acidic residues" evidence="4">
    <location>
        <begin position="259"/>
        <end position="268"/>
    </location>
</feature>
<feature type="compositionally biased region" description="Basic and acidic residues" evidence="4">
    <location>
        <begin position="15"/>
        <end position="24"/>
    </location>
</feature>
<dbReference type="InterPro" id="IPR001841">
    <property type="entry name" value="Znf_RING"/>
</dbReference>
<evidence type="ECO:0000256" key="1">
    <source>
        <dbReference type="ARBA" id="ARBA00022771"/>
    </source>
</evidence>
<evidence type="ECO:0000313" key="7">
    <source>
        <dbReference type="Proteomes" id="UP001374579"/>
    </source>
</evidence>
<dbReference type="GO" id="GO:0008270">
    <property type="term" value="F:zinc ion binding"/>
    <property type="evidence" value="ECO:0007669"/>
    <property type="project" value="UniProtKB-KW"/>
</dbReference>
<dbReference type="EMBL" id="JBAMIC010000004">
    <property type="protein sequence ID" value="KAK7108272.1"/>
    <property type="molecule type" value="Genomic_DNA"/>
</dbReference>
<evidence type="ECO:0000256" key="4">
    <source>
        <dbReference type="SAM" id="MobiDB-lite"/>
    </source>
</evidence>
<feature type="domain" description="RING-type" evidence="5">
    <location>
        <begin position="486"/>
        <end position="520"/>
    </location>
</feature>
<feature type="region of interest" description="Disordered" evidence="4">
    <location>
        <begin position="357"/>
        <end position="378"/>
    </location>
</feature>
<accession>A0AAN9GH54</accession>
<dbReference type="Gene3D" id="3.30.40.10">
    <property type="entry name" value="Zinc/RING finger domain, C3HC4 (zinc finger)"/>
    <property type="match status" value="1"/>
</dbReference>
<evidence type="ECO:0000259" key="5">
    <source>
        <dbReference type="PROSITE" id="PS50089"/>
    </source>
</evidence>
<keyword evidence="1 3" id="KW-0479">Metal-binding</keyword>
<proteinExistence type="predicted"/>
<protein>
    <recommendedName>
        <fullName evidence="5">RING-type domain-containing protein</fullName>
    </recommendedName>
</protein>
<feature type="region of interest" description="Disordered" evidence="4">
    <location>
        <begin position="1"/>
        <end position="268"/>
    </location>
</feature>
<gene>
    <name evidence="6" type="ORF">V1264_016035</name>
</gene>